<proteinExistence type="predicted"/>
<protein>
    <submittedName>
        <fullName evidence="2">Gfo/Idh/MocA family oxidoreductase</fullName>
    </submittedName>
</protein>
<dbReference type="Gene3D" id="3.30.360.10">
    <property type="entry name" value="Dihydrodipicolinate Reductase, domain 2"/>
    <property type="match status" value="1"/>
</dbReference>
<gene>
    <name evidence="2" type="ORF">OCV61_12885</name>
</gene>
<dbReference type="Gene3D" id="3.40.50.720">
    <property type="entry name" value="NAD(P)-binding Rossmann-like Domain"/>
    <property type="match status" value="1"/>
</dbReference>
<dbReference type="EMBL" id="JAOQJL010000027">
    <property type="protein sequence ID" value="MCU6766301.1"/>
    <property type="molecule type" value="Genomic_DNA"/>
</dbReference>
<dbReference type="SUPFAM" id="SSF51735">
    <property type="entry name" value="NAD(P)-binding Rossmann-fold domains"/>
    <property type="match status" value="1"/>
</dbReference>
<dbReference type="InterPro" id="IPR000683">
    <property type="entry name" value="Gfo/Idh/MocA-like_OxRdtase_N"/>
</dbReference>
<name>A0ABT2TWX7_9FIRM</name>
<evidence type="ECO:0000313" key="2">
    <source>
        <dbReference type="EMBL" id="MCU6766301.1"/>
    </source>
</evidence>
<dbReference type="PANTHER" id="PTHR43377">
    <property type="entry name" value="BILIVERDIN REDUCTASE A"/>
    <property type="match status" value="1"/>
</dbReference>
<sequence>MGKVKYAVIGSGWRAEFYIRIAKAVPEKFDLTAVLIRDEEKGRKFSEKFGVKVVNTVDTLMKDEPEFVVLAIKRGCVTDYLLELFEKGIPVLTETPPGESQEDLQKLWSAYEKYQPKIQVAEQYFLQPLYASWHKAIADMKLIGNVENINISALHGYHGISMIRWMLGTKGQKCTMYGKRYHFSVTETYGREGMAFDGETFVCPRDRVTLEFENGQVAFFDFSDPAQYHSFIRTRQLSVQGDRGEIDDLTIRYLTPENIPVTQELNRIDLGVYGNQEWSHFAIMLGEKFLYKTPFVNARLNDDEIAVGSLLLGMSEYVKSGKEIYSLADALQDMYLCLKMEEAMADPYKPVVTEKQPWDAALKI</sequence>
<dbReference type="PANTHER" id="PTHR43377:SF2">
    <property type="entry name" value="BINDING ROSSMANN FOLD OXIDOREDUCTASE, PUTATIVE (AFU_ORTHOLOGUE AFUA_4G00560)-RELATED"/>
    <property type="match status" value="1"/>
</dbReference>
<organism evidence="2 3">
    <name type="scientific">Blautia ammoniilytica</name>
    <dbReference type="NCBI Taxonomy" id="2981782"/>
    <lineage>
        <taxon>Bacteria</taxon>
        <taxon>Bacillati</taxon>
        <taxon>Bacillota</taxon>
        <taxon>Clostridia</taxon>
        <taxon>Lachnospirales</taxon>
        <taxon>Lachnospiraceae</taxon>
        <taxon>Blautia</taxon>
    </lineage>
</organism>
<dbReference type="Pfam" id="PF01408">
    <property type="entry name" value="GFO_IDH_MocA"/>
    <property type="match status" value="1"/>
</dbReference>
<feature type="domain" description="Gfo/Idh/MocA-like oxidoreductase N-terminal" evidence="1">
    <location>
        <begin position="5"/>
        <end position="120"/>
    </location>
</feature>
<dbReference type="Proteomes" id="UP001652409">
    <property type="component" value="Unassembled WGS sequence"/>
</dbReference>
<dbReference type="RefSeq" id="WP_158422131.1">
    <property type="nucleotide sequence ID" value="NZ_JAOQJL010000027.1"/>
</dbReference>
<accession>A0ABT2TWX7</accession>
<evidence type="ECO:0000313" key="3">
    <source>
        <dbReference type="Proteomes" id="UP001652409"/>
    </source>
</evidence>
<keyword evidence="3" id="KW-1185">Reference proteome</keyword>
<reference evidence="2 3" key="1">
    <citation type="journal article" date="2021" name="ISME Commun">
        <title>Automated analysis of genomic sequences facilitates high-throughput and comprehensive description of bacteria.</title>
        <authorList>
            <person name="Hitch T.C.A."/>
        </authorList>
    </citation>
    <scope>NUCLEOTIDE SEQUENCE [LARGE SCALE GENOMIC DNA]</scope>
    <source>
        <strain evidence="2 3">Sanger_23</strain>
    </source>
</reference>
<comment type="caution">
    <text evidence="2">The sequence shown here is derived from an EMBL/GenBank/DDBJ whole genome shotgun (WGS) entry which is preliminary data.</text>
</comment>
<dbReference type="InterPro" id="IPR036291">
    <property type="entry name" value="NAD(P)-bd_dom_sf"/>
</dbReference>
<dbReference type="InterPro" id="IPR051450">
    <property type="entry name" value="Gfo/Idh/MocA_Oxidoreductases"/>
</dbReference>
<evidence type="ECO:0000259" key="1">
    <source>
        <dbReference type="Pfam" id="PF01408"/>
    </source>
</evidence>